<comment type="caution">
    <text evidence="2">The sequence shown here is derived from an EMBL/GenBank/DDBJ whole genome shotgun (WGS) entry which is preliminary data.</text>
</comment>
<sequence length="60" mass="6426">MLKNDLVSGAKGASEYTGLPIRTIYHLSERGLLPVIKKGKSLYFLKSDLDAAFRSGAGNG</sequence>
<name>A0ABV9EXG3_9SPHN</name>
<dbReference type="SUPFAM" id="SSF46955">
    <property type="entry name" value="Putative DNA-binding domain"/>
    <property type="match status" value="1"/>
</dbReference>
<dbReference type="Pfam" id="PF12728">
    <property type="entry name" value="HTH_17"/>
    <property type="match status" value="1"/>
</dbReference>
<evidence type="ECO:0000259" key="1">
    <source>
        <dbReference type="Pfam" id="PF12728"/>
    </source>
</evidence>
<evidence type="ECO:0000313" key="2">
    <source>
        <dbReference type="EMBL" id="MFC4594276.1"/>
    </source>
</evidence>
<dbReference type="EMBL" id="JBHSFZ010000013">
    <property type="protein sequence ID" value="MFC4594276.1"/>
    <property type="molecule type" value="Genomic_DNA"/>
</dbReference>
<dbReference type="InterPro" id="IPR041657">
    <property type="entry name" value="HTH_17"/>
</dbReference>
<organism evidence="2 3">
    <name type="scientific">Sphingobium tyrosinilyticum</name>
    <dbReference type="NCBI Taxonomy" id="2715436"/>
    <lineage>
        <taxon>Bacteria</taxon>
        <taxon>Pseudomonadati</taxon>
        <taxon>Pseudomonadota</taxon>
        <taxon>Alphaproteobacteria</taxon>
        <taxon>Sphingomonadales</taxon>
        <taxon>Sphingomonadaceae</taxon>
        <taxon>Sphingobium</taxon>
    </lineage>
</organism>
<evidence type="ECO:0000313" key="3">
    <source>
        <dbReference type="Proteomes" id="UP001595957"/>
    </source>
</evidence>
<gene>
    <name evidence="2" type="ORF">ACFO3E_08725</name>
</gene>
<feature type="domain" description="Helix-turn-helix" evidence="1">
    <location>
        <begin position="13"/>
        <end position="55"/>
    </location>
</feature>
<keyword evidence="3" id="KW-1185">Reference proteome</keyword>
<protein>
    <submittedName>
        <fullName evidence="2">Helix-turn-helix domain-containing protein</fullName>
    </submittedName>
</protein>
<dbReference type="Proteomes" id="UP001595957">
    <property type="component" value="Unassembled WGS sequence"/>
</dbReference>
<accession>A0ABV9EXG3</accession>
<proteinExistence type="predicted"/>
<dbReference type="RefSeq" id="WP_380803836.1">
    <property type="nucleotide sequence ID" value="NZ_JBHSFZ010000013.1"/>
</dbReference>
<dbReference type="InterPro" id="IPR009061">
    <property type="entry name" value="DNA-bd_dom_put_sf"/>
</dbReference>
<reference evidence="3" key="1">
    <citation type="journal article" date="2019" name="Int. J. Syst. Evol. Microbiol.">
        <title>The Global Catalogue of Microorganisms (GCM) 10K type strain sequencing project: providing services to taxonomists for standard genome sequencing and annotation.</title>
        <authorList>
            <consortium name="The Broad Institute Genomics Platform"/>
            <consortium name="The Broad Institute Genome Sequencing Center for Infectious Disease"/>
            <person name="Wu L."/>
            <person name="Ma J."/>
        </authorList>
    </citation>
    <scope>NUCLEOTIDE SEQUENCE [LARGE SCALE GENOMIC DNA]</scope>
    <source>
        <strain evidence="3">NBRC 103632</strain>
    </source>
</reference>